<name>A0A1Z5J9T8_FISSO</name>
<dbReference type="Proteomes" id="UP000198406">
    <property type="component" value="Unassembled WGS sequence"/>
</dbReference>
<reference evidence="3 4" key="1">
    <citation type="journal article" date="2015" name="Plant Cell">
        <title>Oil accumulation by the oleaginous diatom Fistulifera solaris as revealed by the genome and transcriptome.</title>
        <authorList>
            <person name="Tanaka T."/>
            <person name="Maeda Y."/>
            <person name="Veluchamy A."/>
            <person name="Tanaka M."/>
            <person name="Abida H."/>
            <person name="Marechal E."/>
            <person name="Bowler C."/>
            <person name="Muto M."/>
            <person name="Sunaga Y."/>
            <person name="Tanaka M."/>
            <person name="Yoshino T."/>
            <person name="Taniguchi T."/>
            <person name="Fukuda Y."/>
            <person name="Nemoto M."/>
            <person name="Matsumoto M."/>
            <person name="Wong P.S."/>
            <person name="Aburatani S."/>
            <person name="Fujibuchi W."/>
        </authorList>
    </citation>
    <scope>NUCLEOTIDE SEQUENCE [LARGE SCALE GENOMIC DNA]</scope>
    <source>
        <strain evidence="3 4">JPCC DA0580</strain>
    </source>
</reference>
<evidence type="ECO:0000256" key="1">
    <source>
        <dbReference type="SAM" id="MobiDB-lite"/>
    </source>
</evidence>
<keyword evidence="2" id="KW-0472">Membrane</keyword>
<dbReference type="EMBL" id="BDSP01000022">
    <property type="protein sequence ID" value="GAX10726.1"/>
    <property type="molecule type" value="Genomic_DNA"/>
</dbReference>
<comment type="caution">
    <text evidence="3">The sequence shown here is derived from an EMBL/GenBank/DDBJ whole genome shotgun (WGS) entry which is preliminary data.</text>
</comment>
<evidence type="ECO:0000313" key="3">
    <source>
        <dbReference type="EMBL" id="GAX10726.1"/>
    </source>
</evidence>
<dbReference type="AlphaFoldDB" id="A0A1Z5J9T8"/>
<feature type="transmembrane region" description="Helical" evidence="2">
    <location>
        <begin position="165"/>
        <end position="186"/>
    </location>
</feature>
<feature type="compositionally biased region" description="Acidic residues" evidence="1">
    <location>
        <begin position="379"/>
        <end position="389"/>
    </location>
</feature>
<keyword evidence="4" id="KW-1185">Reference proteome</keyword>
<evidence type="ECO:0000313" key="4">
    <source>
        <dbReference type="Proteomes" id="UP000198406"/>
    </source>
</evidence>
<dbReference type="OrthoDB" id="49549at2759"/>
<proteinExistence type="predicted"/>
<dbReference type="InParanoid" id="A0A1Z5J9T8"/>
<feature type="transmembrane region" description="Helical" evidence="2">
    <location>
        <begin position="12"/>
        <end position="30"/>
    </location>
</feature>
<feature type="region of interest" description="Disordered" evidence="1">
    <location>
        <begin position="346"/>
        <end position="404"/>
    </location>
</feature>
<evidence type="ECO:0000256" key="2">
    <source>
        <dbReference type="SAM" id="Phobius"/>
    </source>
</evidence>
<keyword evidence="2" id="KW-1133">Transmembrane helix</keyword>
<organism evidence="3 4">
    <name type="scientific">Fistulifera solaris</name>
    <name type="common">Oleaginous diatom</name>
    <dbReference type="NCBI Taxonomy" id="1519565"/>
    <lineage>
        <taxon>Eukaryota</taxon>
        <taxon>Sar</taxon>
        <taxon>Stramenopiles</taxon>
        <taxon>Ochrophyta</taxon>
        <taxon>Bacillariophyta</taxon>
        <taxon>Bacillariophyceae</taxon>
        <taxon>Bacillariophycidae</taxon>
        <taxon>Naviculales</taxon>
        <taxon>Naviculaceae</taxon>
        <taxon>Fistulifera</taxon>
    </lineage>
</organism>
<gene>
    <name evidence="3" type="ORF">FisN_14Lh242</name>
</gene>
<feature type="transmembrane region" description="Helical" evidence="2">
    <location>
        <begin position="300"/>
        <end position="322"/>
    </location>
</feature>
<feature type="transmembrane region" description="Helical" evidence="2">
    <location>
        <begin position="261"/>
        <end position="294"/>
    </location>
</feature>
<keyword evidence="2" id="KW-0812">Transmembrane</keyword>
<protein>
    <submittedName>
        <fullName evidence="3">Uncharacterized protein</fullName>
    </submittedName>
</protein>
<sequence>MERLLDASIMEILSPISMSTVIVWHILFLWQWNKRQRRKAITVNYRIVIEKKRFHRLWMALLSHPEPTTSFLETCRFLGHHHHHPAERISDRVVEMGHDDDSSHYSRRATFDRFREMLLVRIDRWMTRASLGAAPLLLYNCHIVWSCRALEEEYNLPFQSRWNYARILLCWGILAYGTELALYQILIRRLEEVAPRSSYNYQTTNHHPLASFRTKLLDRPLSTTPTSLTATLLLVFHLQYPYVAPQIIPWLRNLQFLSPSVSYFLCILMLMLVSPQSLTTIAISGLVGLFWWYTEFLVQPYWNIPFCGAFVVLTCLSARVNYGKDWVPCFDRVAWNSNGTLLVPNDQGEWIPMTDDSSVSSEESDEAPDEERVGSRIPDDDDDDDDVEVSADRQGNPWTELVPLSRDWATQMRSRRGTNIQ</sequence>
<accession>A0A1Z5J9T8</accession>